<keyword evidence="3" id="KW-1185">Reference proteome</keyword>
<proteinExistence type="predicted"/>
<dbReference type="EMBL" id="BGZK01001603">
    <property type="protein sequence ID" value="GBP83078.1"/>
    <property type="molecule type" value="Genomic_DNA"/>
</dbReference>
<feature type="region of interest" description="Disordered" evidence="1">
    <location>
        <begin position="116"/>
        <end position="146"/>
    </location>
</feature>
<accession>A0A4C1Z5D8</accession>
<dbReference type="OrthoDB" id="10017160at2759"/>
<dbReference type="Proteomes" id="UP000299102">
    <property type="component" value="Unassembled WGS sequence"/>
</dbReference>
<gene>
    <name evidence="2" type="ORF">EVAR_70131_1</name>
</gene>
<comment type="caution">
    <text evidence="2">The sequence shown here is derived from an EMBL/GenBank/DDBJ whole genome shotgun (WGS) entry which is preliminary data.</text>
</comment>
<organism evidence="2 3">
    <name type="scientific">Eumeta variegata</name>
    <name type="common">Bagworm moth</name>
    <name type="synonym">Eumeta japonica</name>
    <dbReference type="NCBI Taxonomy" id="151549"/>
    <lineage>
        <taxon>Eukaryota</taxon>
        <taxon>Metazoa</taxon>
        <taxon>Ecdysozoa</taxon>
        <taxon>Arthropoda</taxon>
        <taxon>Hexapoda</taxon>
        <taxon>Insecta</taxon>
        <taxon>Pterygota</taxon>
        <taxon>Neoptera</taxon>
        <taxon>Endopterygota</taxon>
        <taxon>Lepidoptera</taxon>
        <taxon>Glossata</taxon>
        <taxon>Ditrysia</taxon>
        <taxon>Tineoidea</taxon>
        <taxon>Psychidae</taxon>
        <taxon>Oiketicinae</taxon>
        <taxon>Eumeta</taxon>
    </lineage>
</organism>
<reference evidence="2 3" key="1">
    <citation type="journal article" date="2019" name="Commun. Biol.">
        <title>The bagworm genome reveals a unique fibroin gene that provides high tensile strength.</title>
        <authorList>
            <person name="Kono N."/>
            <person name="Nakamura H."/>
            <person name="Ohtoshi R."/>
            <person name="Tomita M."/>
            <person name="Numata K."/>
            <person name="Arakawa K."/>
        </authorList>
    </citation>
    <scope>NUCLEOTIDE SEQUENCE [LARGE SCALE GENOMIC DNA]</scope>
</reference>
<evidence type="ECO:0000313" key="2">
    <source>
        <dbReference type="EMBL" id="GBP83078.1"/>
    </source>
</evidence>
<name>A0A4C1Z5D8_EUMVA</name>
<evidence type="ECO:0008006" key="4">
    <source>
        <dbReference type="Google" id="ProtNLM"/>
    </source>
</evidence>
<sequence>MCNGIFFWVNAEDIYRIFVLQERASAGAEANVNVGDIGFGRPSAATNEGNINAVRLVIETDKTVTYRQIRTSLGIGMSQVHKILHEHLAILLVDQFKYYLSACIFVVPRHDVTSGGDVVGRPRRHDSRHGVRTEKRSRRSNLTPLI</sequence>
<evidence type="ECO:0000256" key="1">
    <source>
        <dbReference type="SAM" id="MobiDB-lite"/>
    </source>
</evidence>
<evidence type="ECO:0000313" key="3">
    <source>
        <dbReference type="Proteomes" id="UP000299102"/>
    </source>
</evidence>
<dbReference type="AlphaFoldDB" id="A0A4C1Z5D8"/>
<protein>
    <recommendedName>
        <fullName evidence="4">Histone-lysine N-methyltransferase SETMAR</fullName>
    </recommendedName>
</protein>